<keyword evidence="2" id="KW-1185">Reference proteome</keyword>
<reference evidence="1 2" key="1">
    <citation type="submission" date="2021-04" db="EMBL/GenBank/DDBJ databases">
        <authorList>
            <person name="Bliznina A."/>
        </authorList>
    </citation>
    <scope>NUCLEOTIDE SEQUENCE [LARGE SCALE GENOMIC DNA]</scope>
</reference>
<dbReference type="EMBL" id="OU015569">
    <property type="protein sequence ID" value="CAG5098928.1"/>
    <property type="molecule type" value="Genomic_DNA"/>
</dbReference>
<accession>A0ABN7SJ89</accession>
<evidence type="ECO:0000313" key="2">
    <source>
        <dbReference type="Proteomes" id="UP001158576"/>
    </source>
</evidence>
<proteinExistence type="predicted"/>
<name>A0ABN7SJ89_OIKDI</name>
<dbReference type="Proteomes" id="UP001158576">
    <property type="component" value="Chromosome XSR"/>
</dbReference>
<organism evidence="1 2">
    <name type="scientific">Oikopleura dioica</name>
    <name type="common">Tunicate</name>
    <dbReference type="NCBI Taxonomy" id="34765"/>
    <lineage>
        <taxon>Eukaryota</taxon>
        <taxon>Metazoa</taxon>
        <taxon>Chordata</taxon>
        <taxon>Tunicata</taxon>
        <taxon>Appendicularia</taxon>
        <taxon>Copelata</taxon>
        <taxon>Oikopleuridae</taxon>
        <taxon>Oikopleura</taxon>
    </lineage>
</organism>
<gene>
    <name evidence="1" type="ORF">OKIOD_LOCUS7654</name>
</gene>
<sequence>MKLLLGLISVISASQMMLVWNCPNSDGPSGSFLETLPDCPGAVHVTVPITMGELNKLSAAQLSGKTPSLYFLKSTPEETTEIANINEADSFIVDRLSSGQPIILLGKAFKTNNKAELSSSDDSSVAADRKILQASTTNSGWINYPEKAFDDDCGAIKIGPTVQVYTGEEFNNNDIKTYTVESDTSKWSCDKTSMTRETR</sequence>
<protein>
    <submittedName>
        <fullName evidence="1">Oidioi.mRNA.OKI2018_I69.XSR.g16096.t1.cds</fullName>
    </submittedName>
</protein>
<evidence type="ECO:0000313" key="1">
    <source>
        <dbReference type="EMBL" id="CAG5098928.1"/>
    </source>
</evidence>